<comment type="caution">
    <text evidence="1">The sequence shown here is derived from an EMBL/GenBank/DDBJ whole genome shotgun (WGS) entry which is preliminary data.</text>
</comment>
<organism evidence="1 2">
    <name type="scientific">Burkholderia arboris</name>
    <dbReference type="NCBI Taxonomy" id="488730"/>
    <lineage>
        <taxon>Bacteria</taxon>
        <taxon>Pseudomonadati</taxon>
        <taxon>Pseudomonadota</taxon>
        <taxon>Betaproteobacteria</taxon>
        <taxon>Burkholderiales</taxon>
        <taxon>Burkholderiaceae</taxon>
        <taxon>Burkholderia</taxon>
        <taxon>Burkholderia cepacia complex</taxon>
    </lineage>
</organism>
<reference evidence="1 2" key="1">
    <citation type="submission" date="2019-09" db="EMBL/GenBank/DDBJ databases">
        <authorList>
            <person name="Depoorter E."/>
        </authorList>
    </citation>
    <scope>NUCLEOTIDE SEQUENCE [LARGE SCALE GENOMIC DNA]</scope>
    <source>
        <strain evidence="1">LMG 24066</strain>
    </source>
</reference>
<evidence type="ECO:0000313" key="1">
    <source>
        <dbReference type="EMBL" id="VWC46125.1"/>
    </source>
</evidence>
<dbReference type="Proteomes" id="UP000494172">
    <property type="component" value="Unassembled WGS sequence"/>
</dbReference>
<evidence type="ECO:0000313" key="2">
    <source>
        <dbReference type="Proteomes" id="UP000494172"/>
    </source>
</evidence>
<accession>A0A9Q9UV32</accession>
<name>A0A9Q9UV32_9BURK</name>
<protein>
    <submittedName>
        <fullName evidence="1">Uncharacterized protein</fullName>
    </submittedName>
</protein>
<gene>
    <name evidence="1" type="ORF">BAR24066_07377</name>
</gene>
<proteinExistence type="predicted"/>
<dbReference type="EMBL" id="CABVPX010000063">
    <property type="protein sequence ID" value="VWC46125.1"/>
    <property type="molecule type" value="Genomic_DNA"/>
</dbReference>
<sequence>MSTKATLAHHDSEDGKPSWHFYEEVFETGVVYLELEGVSVELRTREQGGADVVLRLPVETAKQLGLHTCVPPERWTLICDQHNV</sequence>
<dbReference type="AlphaFoldDB" id="A0A9Q9UV32"/>
<dbReference type="RefSeq" id="WP_174994744.1">
    <property type="nucleotide sequence ID" value="NZ_CABVPX010000063.1"/>
</dbReference>